<dbReference type="AlphaFoldDB" id="A0A415TXL9"/>
<dbReference type="Proteomes" id="UP000283586">
    <property type="component" value="Unassembled WGS sequence"/>
</dbReference>
<sequence>MDDLIIQYAMKTSDNLIKNNLQPILEMLAGGLDRQITEDEALLLTNAIKVSVYLGIAQTMTTLCSSGILEYSEDALRRYLLTPQ</sequence>
<reference evidence="1 2" key="1">
    <citation type="submission" date="2018-08" db="EMBL/GenBank/DDBJ databases">
        <title>A genome reference for cultivated species of the human gut microbiota.</title>
        <authorList>
            <person name="Zou Y."/>
            <person name="Xue W."/>
            <person name="Luo G."/>
        </authorList>
    </citation>
    <scope>NUCLEOTIDE SEQUENCE [LARGE SCALE GENOMIC DNA]</scope>
    <source>
        <strain evidence="1 2">AF31-21AC</strain>
    </source>
</reference>
<organism evidence="1 2">
    <name type="scientific">Roseburia intestinalis</name>
    <dbReference type="NCBI Taxonomy" id="166486"/>
    <lineage>
        <taxon>Bacteria</taxon>
        <taxon>Bacillati</taxon>
        <taxon>Bacillota</taxon>
        <taxon>Clostridia</taxon>
        <taxon>Lachnospirales</taxon>
        <taxon>Lachnospiraceae</taxon>
        <taxon>Roseburia</taxon>
    </lineage>
</organism>
<name>A0A415TXL9_9FIRM</name>
<evidence type="ECO:0000313" key="2">
    <source>
        <dbReference type="Proteomes" id="UP000283586"/>
    </source>
</evidence>
<evidence type="ECO:0000313" key="1">
    <source>
        <dbReference type="EMBL" id="RHN09816.1"/>
    </source>
</evidence>
<accession>A0A415TXL9</accession>
<proteinExistence type="predicted"/>
<comment type="caution">
    <text evidence="1">The sequence shown here is derived from an EMBL/GenBank/DDBJ whole genome shotgun (WGS) entry which is preliminary data.</text>
</comment>
<dbReference type="EMBL" id="QRQN01000006">
    <property type="protein sequence ID" value="RHN09816.1"/>
    <property type="molecule type" value="Genomic_DNA"/>
</dbReference>
<gene>
    <name evidence="1" type="ORF">DWZ31_07090</name>
</gene>
<protein>
    <submittedName>
        <fullName evidence="1">Uncharacterized protein</fullName>
    </submittedName>
</protein>